<dbReference type="Proteomes" id="UP000267400">
    <property type="component" value="Unassembled WGS sequence"/>
</dbReference>
<keyword evidence="1" id="KW-0472">Membrane</keyword>
<sequence>MTTLLESLGMVFRGDVLLVILSASLFGLFIGAVPGLTATMAVALLVPLTFFMDPLPAVAAIVSASAMAIVAGDIPGALLRIPGTPASAAYSEEAYLMGRKGRLGQALGLNLACSAIGGVVGVMILALCAPIIAEFAIQFTSDEYFWLSLLGLSCAVMVSGPDPLKGAISMLLGLLIAMIGMDSVSGQIRYTFGITELLSGVSILPVMIGLFAVAELLRRLPEIGQVSMPAPPQATNTFNGVGGEMWHNKRSIARSGVLGTLIGALPGAGADIASWISYALSRRLSRSPEKYGTGHAEGLVSASAANNASLSGTYIPALVFGIPGDTITAIVIGVLMMKGITPGPDVFTTDATLVNAIFIVFLLANLLIVPLGWLAVRGVRHILAVPHCVLYPLILLFCIVGAYAANNSLFDIWIMLSLGILAYFLAENDFPLGPMILAVILGPVIEGNFMRSMIKSQGDLLMLFDRPIAATLGAIALLVWGAILISTFSGSRESPLSLRKRFTKKTRNQSL</sequence>
<organism evidence="3 4">
    <name type="scientific">Halomonas nitroreducens</name>
    <dbReference type="NCBI Taxonomy" id="447425"/>
    <lineage>
        <taxon>Bacteria</taxon>
        <taxon>Pseudomonadati</taxon>
        <taxon>Pseudomonadota</taxon>
        <taxon>Gammaproteobacteria</taxon>
        <taxon>Oceanospirillales</taxon>
        <taxon>Halomonadaceae</taxon>
        <taxon>Halomonas</taxon>
    </lineage>
</organism>
<feature type="transmembrane region" description="Helical" evidence="1">
    <location>
        <begin position="356"/>
        <end position="376"/>
    </location>
</feature>
<feature type="transmembrane region" description="Helical" evidence="1">
    <location>
        <begin position="167"/>
        <end position="185"/>
    </location>
</feature>
<feature type="transmembrane region" description="Helical" evidence="1">
    <location>
        <begin position="107"/>
        <end position="132"/>
    </location>
</feature>
<accession>A0A3S0HRA5</accession>
<dbReference type="OrthoDB" id="9781349at2"/>
<evidence type="ECO:0000313" key="3">
    <source>
        <dbReference type="EMBL" id="RTQ99596.1"/>
    </source>
</evidence>
<feature type="transmembrane region" description="Helical" evidence="1">
    <location>
        <begin position="16"/>
        <end position="45"/>
    </location>
</feature>
<feature type="transmembrane region" description="Helical" evidence="1">
    <location>
        <begin position="382"/>
        <end position="402"/>
    </location>
</feature>
<dbReference type="InterPro" id="IPR002823">
    <property type="entry name" value="DUF112_TM"/>
</dbReference>
<evidence type="ECO:0000259" key="2">
    <source>
        <dbReference type="Pfam" id="PF01970"/>
    </source>
</evidence>
<dbReference type="PANTHER" id="PTHR35342">
    <property type="entry name" value="TRICARBOXYLIC TRANSPORT PROTEIN"/>
    <property type="match status" value="1"/>
</dbReference>
<dbReference type="PANTHER" id="PTHR35342:SF5">
    <property type="entry name" value="TRICARBOXYLIC TRANSPORT PROTEIN"/>
    <property type="match status" value="1"/>
</dbReference>
<keyword evidence="1" id="KW-0812">Transmembrane</keyword>
<proteinExistence type="predicted"/>
<evidence type="ECO:0000256" key="1">
    <source>
        <dbReference type="SAM" id="Phobius"/>
    </source>
</evidence>
<feature type="transmembrane region" description="Helical" evidence="1">
    <location>
        <begin position="469"/>
        <end position="488"/>
    </location>
</feature>
<gene>
    <name evidence="3" type="ORF">EKG36_17110</name>
</gene>
<comment type="caution">
    <text evidence="3">The sequence shown here is derived from an EMBL/GenBank/DDBJ whole genome shotgun (WGS) entry which is preliminary data.</text>
</comment>
<keyword evidence="1" id="KW-1133">Transmembrane helix</keyword>
<feature type="transmembrane region" description="Helical" evidence="1">
    <location>
        <begin position="197"/>
        <end position="217"/>
    </location>
</feature>
<dbReference type="RefSeq" id="WP_126486322.1">
    <property type="nucleotide sequence ID" value="NZ_RXNS01000019.1"/>
</dbReference>
<feature type="transmembrane region" description="Helical" evidence="1">
    <location>
        <begin position="57"/>
        <end position="79"/>
    </location>
</feature>
<protein>
    <submittedName>
        <fullName evidence="3">C4-dicarboxylate ABC transporter permease</fullName>
    </submittedName>
</protein>
<feature type="transmembrane region" description="Helical" evidence="1">
    <location>
        <begin position="144"/>
        <end position="160"/>
    </location>
</feature>
<feature type="transmembrane region" description="Helical" evidence="1">
    <location>
        <begin position="409"/>
        <end position="426"/>
    </location>
</feature>
<dbReference type="AlphaFoldDB" id="A0A3S0HRA5"/>
<dbReference type="EMBL" id="RXNS01000019">
    <property type="protein sequence ID" value="RTQ99596.1"/>
    <property type="molecule type" value="Genomic_DNA"/>
</dbReference>
<evidence type="ECO:0000313" key="4">
    <source>
        <dbReference type="Proteomes" id="UP000267400"/>
    </source>
</evidence>
<feature type="domain" description="DUF112" evidence="2">
    <location>
        <begin position="17"/>
        <end position="437"/>
    </location>
</feature>
<name>A0A3S0HRA5_9GAMM</name>
<reference evidence="3 4" key="1">
    <citation type="submission" date="2018-12" db="EMBL/GenBank/DDBJ databases">
        <authorList>
            <person name="Yu L."/>
        </authorList>
    </citation>
    <scope>NUCLEOTIDE SEQUENCE [LARGE SCALE GENOMIC DNA]</scope>
    <source>
        <strain evidence="3 4">11S</strain>
    </source>
</reference>
<keyword evidence="4" id="KW-1185">Reference proteome</keyword>
<feature type="transmembrane region" description="Helical" evidence="1">
    <location>
        <begin position="432"/>
        <end position="449"/>
    </location>
</feature>
<feature type="transmembrane region" description="Helical" evidence="1">
    <location>
        <begin position="314"/>
        <end position="335"/>
    </location>
</feature>
<dbReference type="Pfam" id="PF01970">
    <property type="entry name" value="TctA"/>
    <property type="match status" value="1"/>
</dbReference>